<feature type="region of interest" description="Disordered" evidence="2">
    <location>
        <begin position="1"/>
        <end position="24"/>
    </location>
</feature>
<reference evidence="3 4" key="1">
    <citation type="journal article" date="2023" name="Life. Sci Alliance">
        <title>Evolutionary insights into 3D genome organization and epigenetic landscape of Vigna mungo.</title>
        <authorList>
            <person name="Junaid A."/>
            <person name="Singh B."/>
            <person name="Bhatia S."/>
        </authorList>
    </citation>
    <scope>NUCLEOTIDE SEQUENCE [LARGE SCALE GENOMIC DNA]</scope>
    <source>
        <strain evidence="3">Urdbean</strain>
    </source>
</reference>
<gene>
    <name evidence="3" type="ORF">V8G54_036288</name>
</gene>
<feature type="compositionally biased region" description="Polar residues" evidence="2">
    <location>
        <begin position="11"/>
        <end position="22"/>
    </location>
</feature>
<name>A0AAQ3MGI7_VIGMU</name>
<evidence type="ECO:0000313" key="3">
    <source>
        <dbReference type="EMBL" id="WVY90774.1"/>
    </source>
</evidence>
<feature type="region of interest" description="Disordered" evidence="2">
    <location>
        <begin position="294"/>
        <end position="325"/>
    </location>
</feature>
<protein>
    <submittedName>
        <fullName evidence="3">Uncharacterized protein</fullName>
    </submittedName>
</protein>
<sequence length="374" mass="42524">MALQPKIEPGSLQSSNSTTSQKHYSEMSISELVARLRVVYQVEDFDRIEEELKNREDKVRVEIGSLQEKLDLEKINSIEIEKRLKIREEQCRKGKQAQENYELLLKGMKQSGLNMDELKKRNVALEGEVCELKKKMLEDVKRVTELRTEISKLEEEKVREKNALNMMNTELKEEIKKNLAEIERLRTENDKLTDEKLERKTAFESLERKYGELSASVLKLEDDVKLLMSEGASDCGNTEQEPNTGVSFAVKAEEVFDDYELENDTGEPVPSPKTKETHIKKGYKDVASEKEVITISDDDDDDDNGVPNQGLHREKAIPQTMGENEHPQRVETFTRNLASNIQTCSRSTSSAATSSFAESRAGASLANLMCEILN</sequence>
<dbReference type="AlphaFoldDB" id="A0AAQ3MGI7"/>
<dbReference type="Proteomes" id="UP001374535">
    <property type="component" value="Chromosome 11"/>
</dbReference>
<evidence type="ECO:0000313" key="4">
    <source>
        <dbReference type="Proteomes" id="UP001374535"/>
    </source>
</evidence>
<keyword evidence="4" id="KW-1185">Reference proteome</keyword>
<evidence type="ECO:0000256" key="2">
    <source>
        <dbReference type="SAM" id="MobiDB-lite"/>
    </source>
</evidence>
<evidence type="ECO:0000256" key="1">
    <source>
        <dbReference type="SAM" id="Coils"/>
    </source>
</evidence>
<feature type="coiled-coil region" evidence="1">
    <location>
        <begin position="108"/>
        <end position="223"/>
    </location>
</feature>
<dbReference type="EMBL" id="CP144690">
    <property type="protein sequence ID" value="WVY90774.1"/>
    <property type="molecule type" value="Genomic_DNA"/>
</dbReference>
<organism evidence="3 4">
    <name type="scientific">Vigna mungo</name>
    <name type="common">Black gram</name>
    <name type="synonym">Phaseolus mungo</name>
    <dbReference type="NCBI Taxonomy" id="3915"/>
    <lineage>
        <taxon>Eukaryota</taxon>
        <taxon>Viridiplantae</taxon>
        <taxon>Streptophyta</taxon>
        <taxon>Embryophyta</taxon>
        <taxon>Tracheophyta</taxon>
        <taxon>Spermatophyta</taxon>
        <taxon>Magnoliopsida</taxon>
        <taxon>eudicotyledons</taxon>
        <taxon>Gunneridae</taxon>
        <taxon>Pentapetalae</taxon>
        <taxon>rosids</taxon>
        <taxon>fabids</taxon>
        <taxon>Fabales</taxon>
        <taxon>Fabaceae</taxon>
        <taxon>Papilionoideae</taxon>
        <taxon>50 kb inversion clade</taxon>
        <taxon>NPAAA clade</taxon>
        <taxon>indigoferoid/millettioid clade</taxon>
        <taxon>Phaseoleae</taxon>
        <taxon>Vigna</taxon>
    </lineage>
</organism>
<accession>A0AAQ3MGI7</accession>
<dbReference type="PANTHER" id="PTHR34380">
    <property type="entry name" value="BNAA03G12380D PROTEIN"/>
    <property type="match status" value="1"/>
</dbReference>
<proteinExistence type="predicted"/>
<keyword evidence="1" id="KW-0175">Coiled coil</keyword>
<dbReference type="PANTHER" id="PTHR34380:SF1">
    <property type="entry name" value="OS01G0221300 PROTEIN"/>
    <property type="match status" value="1"/>
</dbReference>